<dbReference type="Proteomes" id="UP000751190">
    <property type="component" value="Unassembled WGS sequence"/>
</dbReference>
<evidence type="ECO:0000313" key="4">
    <source>
        <dbReference type="Proteomes" id="UP000751190"/>
    </source>
</evidence>
<accession>A0A8J5XBP8</accession>
<name>A0A8J5XBP8_DIALT</name>
<evidence type="ECO:0000313" key="3">
    <source>
        <dbReference type="EMBL" id="KAG8463638.1"/>
    </source>
</evidence>
<dbReference type="EMBL" id="JAGTXO010000015">
    <property type="protein sequence ID" value="KAG8463638.1"/>
    <property type="molecule type" value="Genomic_DNA"/>
</dbReference>
<comment type="caution">
    <text evidence="3">The sequence shown here is derived from an EMBL/GenBank/DDBJ whole genome shotgun (WGS) entry which is preliminary data.</text>
</comment>
<reference evidence="3" key="1">
    <citation type="submission" date="2021-05" db="EMBL/GenBank/DDBJ databases">
        <title>The genome of the haptophyte Pavlova lutheri (Diacronema luteri, Pavlovales) - a model for lipid biosynthesis in eukaryotic algae.</title>
        <authorList>
            <person name="Hulatt C.J."/>
            <person name="Posewitz M.C."/>
        </authorList>
    </citation>
    <scope>NUCLEOTIDE SEQUENCE</scope>
    <source>
        <strain evidence="3">NIVA-4/92</strain>
    </source>
</reference>
<feature type="compositionally biased region" description="Basic and acidic residues" evidence="2">
    <location>
        <begin position="457"/>
        <end position="481"/>
    </location>
</feature>
<protein>
    <submittedName>
        <fullName evidence="3">Uncharacterized protein</fullName>
    </submittedName>
</protein>
<proteinExistence type="predicted"/>
<evidence type="ECO:0000256" key="2">
    <source>
        <dbReference type="SAM" id="MobiDB-lite"/>
    </source>
</evidence>
<dbReference type="AlphaFoldDB" id="A0A8J5XBP8"/>
<evidence type="ECO:0000256" key="1">
    <source>
        <dbReference type="SAM" id="Coils"/>
    </source>
</evidence>
<feature type="region of interest" description="Disordered" evidence="2">
    <location>
        <begin position="143"/>
        <end position="208"/>
    </location>
</feature>
<gene>
    <name evidence="3" type="ORF">KFE25_003911</name>
</gene>
<organism evidence="3 4">
    <name type="scientific">Diacronema lutheri</name>
    <name type="common">Unicellular marine alga</name>
    <name type="synonym">Monochrysis lutheri</name>
    <dbReference type="NCBI Taxonomy" id="2081491"/>
    <lineage>
        <taxon>Eukaryota</taxon>
        <taxon>Haptista</taxon>
        <taxon>Haptophyta</taxon>
        <taxon>Pavlovophyceae</taxon>
        <taxon>Pavlovales</taxon>
        <taxon>Pavlovaceae</taxon>
        <taxon>Diacronema</taxon>
    </lineage>
</organism>
<keyword evidence="4" id="KW-1185">Reference proteome</keyword>
<feature type="coiled-coil region" evidence="1">
    <location>
        <begin position="289"/>
        <end position="316"/>
    </location>
</feature>
<sequence length="526" mass="53782">MIGERDGDARTVESCVRAGDVATLRLALRNGLLDAGAAQAALWAALRYAPDASVVPLAAHLIVHGGASGSARDADGPCGQVEWASACARTVDSACSGDGERAAGATSAGAGSRAYCGGPAGDAPVCADGSAGGVLGVALPLALPDSPGESAEHGAPTAEPSPPPRRRADLPSAPSTPRAAQGRAGDGARVSDDLPARAAGREPGASERVSHALELAAADVGVPPPSRAISRARNALSDSRGARCRCEHLASVLRAHSNEQEERQAKLLRAEARVRDRLFELVGLQLAAAARVRRANRALRAQLADARARLATLDLVPADAAPRGAESGAAAQHAAATARASSIQLASPGVASVAHTPRTAAPSAVHAAAEAACDGGADALALVIVPSAPAGRAVDQRADEHEQQHTALELNRRCLLLDLRKHDLDEREELVNAAEQRLDEQRAALSRVFDLLGAPRAEHDRASDARDANRPFDGHPRDRPVARTARAPAGANGASRRGHGAFASRPAQPRPPGGCLGCAMPLPPSQ</sequence>
<feature type="region of interest" description="Disordered" evidence="2">
    <location>
        <begin position="457"/>
        <end position="526"/>
    </location>
</feature>
<keyword evidence="1" id="KW-0175">Coiled coil</keyword>